<feature type="transmembrane region" description="Helical" evidence="1">
    <location>
        <begin position="100"/>
        <end position="124"/>
    </location>
</feature>
<keyword evidence="3" id="KW-1185">Reference proteome</keyword>
<feature type="transmembrane region" description="Helical" evidence="1">
    <location>
        <begin position="211"/>
        <end position="236"/>
    </location>
</feature>
<feature type="transmembrane region" description="Helical" evidence="1">
    <location>
        <begin position="173"/>
        <end position="191"/>
    </location>
</feature>
<gene>
    <name evidence="2" type="ORF">GCM10009850_113970</name>
</gene>
<feature type="transmembrane region" description="Helical" evidence="1">
    <location>
        <begin position="144"/>
        <end position="166"/>
    </location>
</feature>
<evidence type="ECO:0000256" key="1">
    <source>
        <dbReference type="SAM" id="Phobius"/>
    </source>
</evidence>
<evidence type="ECO:0008006" key="4">
    <source>
        <dbReference type="Google" id="ProtNLM"/>
    </source>
</evidence>
<sequence length="243" mass="24628">MGFADLLSAEIIKFRTLRGYLITAVAAILVAGLGGAIVGGSVDAQGNVPGLGTSVQVITLPMEVVIYAMLVLGVLIATGDMRSGTFRITSVMAPWRNRVVAAKFTAAAAIALVVTIVALAAAWVGGLITAGGRFDPLAGDGLMLILTHLVAVPLATVLGAAVGLLLRNTAGAISALLIWALAAEAVLVYTIPAEVVAFLPFKTVGAAAANLSLGALPGLGMFTLYVAIAAGLALYLHERRDLG</sequence>
<comment type="caution">
    <text evidence="2">The sequence shown here is derived from an EMBL/GenBank/DDBJ whole genome shotgun (WGS) entry which is preliminary data.</text>
</comment>
<reference evidence="3" key="1">
    <citation type="journal article" date="2019" name="Int. J. Syst. Evol. Microbiol.">
        <title>The Global Catalogue of Microorganisms (GCM) 10K type strain sequencing project: providing services to taxonomists for standard genome sequencing and annotation.</title>
        <authorList>
            <consortium name="The Broad Institute Genomics Platform"/>
            <consortium name="The Broad Institute Genome Sequencing Center for Infectious Disease"/>
            <person name="Wu L."/>
            <person name="Ma J."/>
        </authorList>
    </citation>
    <scope>NUCLEOTIDE SEQUENCE [LARGE SCALE GENOMIC DNA]</scope>
    <source>
        <strain evidence="3">JCM 16114</strain>
    </source>
</reference>
<keyword evidence="1" id="KW-1133">Transmembrane helix</keyword>
<organism evidence="2 3">
    <name type="scientific">Nonomuraea monospora</name>
    <dbReference type="NCBI Taxonomy" id="568818"/>
    <lineage>
        <taxon>Bacteria</taxon>
        <taxon>Bacillati</taxon>
        <taxon>Actinomycetota</taxon>
        <taxon>Actinomycetes</taxon>
        <taxon>Streptosporangiales</taxon>
        <taxon>Streptosporangiaceae</taxon>
        <taxon>Nonomuraea</taxon>
    </lineage>
</organism>
<protein>
    <recommendedName>
        <fullName evidence="4">ABC transporter permease</fullName>
    </recommendedName>
</protein>
<dbReference type="EMBL" id="BAAAQX010000057">
    <property type="protein sequence ID" value="GAA2215929.1"/>
    <property type="molecule type" value="Genomic_DNA"/>
</dbReference>
<keyword evidence="1" id="KW-0472">Membrane</keyword>
<feature type="transmembrane region" description="Helical" evidence="1">
    <location>
        <begin position="20"/>
        <end position="38"/>
    </location>
</feature>
<feature type="transmembrane region" description="Helical" evidence="1">
    <location>
        <begin position="58"/>
        <end position="79"/>
    </location>
</feature>
<dbReference type="RefSeq" id="WP_344495061.1">
    <property type="nucleotide sequence ID" value="NZ_BAAAQX010000057.1"/>
</dbReference>
<name>A0ABP5PW14_9ACTN</name>
<evidence type="ECO:0000313" key="2">
    <source>
        <dbReference type="EMBL" id="GAA2215929.1"/>
    </source>
</evidence>
<dbReference type="Proteomes" id="UP001499843">
    <property type="component" value="Unassembled WGS sequence"/>
</dbReference>
<accession>A0ABP5PW14</accession>
<proteinExistence type="predicted"/>
<evidence type="ECO:0000313" key="3">
    <source>
        <dbReference type="Proteomes" id="UP001499843"/>
    </source>
</evidence>
<keyword evidence="1" id="KW-0812">Transmembrane</keyword>